<organism evidence="2 3">
    <name type="scientific">Stephania cephalantha</name>
    <dbReference type="NCBI Taxonomy" id="152367"/>
    <lineage>
        <taxon>Eukaryota</taxon>
        <taxon>Viridiplantae</taxon>
        <taxon>Streptophyta</taxon>
        <taxon>Embryophyta</taxon>
        <taxon>Tracheophyta</taxon>
        <taxon>Spermatophyta</taxon>
        <taxon>Magnoliopsida</taxon>
        <taxon>Ranunculales</taxon>
        <taxon>Menispermaceae</taxon>
        <taxon>Menispermoideae</taxon>
        <taxon>Cissampelideae</taxon>
        <taxon>Stephania</taxon>
    </lineage>
</organism>
<dbReference type="InterPro" id="IPR036873">
    <property type="entry name" value="Rhodanese-like_dom_sf"/>
</dbReference>
<dbReference type="PROSITE" id="PS50206">
    <property type="entry name" value="RHODANESE_3"/>
    <property type="match status" value="1"/>
</dbReference>
<dbReference type="Gene3D" id="3.40.250.10">
    <property type="entry name" value="Rhodanese-like domain"/>
    <property type="match status" value="1"/>
</dbReference>
<dbReference type="GO" id="GO:0009507">
    <property type="term" value="C:chloroplast"/>
    <property type="evidence" value="ECO:0007669"/>
    <property type="project" value="TreeGrafter"/>
</dbReference>
<dbReference type="InterPro" id="IPR001763">
    <property type="entry name" value="Rhodanese-like_dom"/>
</dbReference>
<reference evidence="2 3" key="1">
    <citation type="submission" date="2024-01" db="EMBL/GenBank/DDBJ databases">
        <title>Genome assemblies of Stephania.</title>
        <authorList>
            <person name="Yang L."/>
        </authorList>
    </citation>
    <scope>NUCLEOTIDE SEQUENCE [LARGE SCALE GENOMIC DNA]</scope>
    <source>
        <strain evidence="2">JXDWG</strain>
        <tissue evidence="2">Leaf</tissue>
    </source>
</reference>
<dbReference type="SUPFAM" id="SSF52821">
    <property type="entry name" value="Rhodanese/Cell cycle control phosphatase"/>
    <property type="match status" value="1"/>
</dbReference>
<keyword evidence="3" id="KW-1185">Reference proteome</keyword>
<dbReference type="Pfam" id="PF00581">
    <property type="entry name" value="Rhodanese"/>
    <property type="match status" value="1"/>
</dbReference>
<feature type="domain" description="Rhodanese" evidence="1">
    <location>
        <begin position="63"/>
        <end position="187"/>
    </location>
</feature>
<dbReference type="InterPro" id="IPR044614">
    <property type="entry name" value="STR10"/>
</dbReference>
<dbReference type="PANTHER" id="PTHR45510">
    <property type="entry name" value="RHODANESE-LIKE DOMAIN-CONTAINING PROTEIN 10"/>
    <property type="match status" value="1"/>
</dbReference>
<dbReference type="CDD" id="cd00158">
    <property type="entry name" value="RHOD"/>
    <property type="match status" value="1"/>
</dbReference>
<gene>
    <name evidence="2" type="ORF">Scep_014932</name>
</gene>
<evidence type="ECO:0000259" key="1">
    <source>
        <dbReference type="PROSITE" id="PS50206"/>
    </source>
</evidence>
<comment type="caution">
    <text evidence="2">The sequence shown here is derived from an EMBL/GenBank/DDBJ whole genome shotgun (WGS) entry which is preliminary data.</text>
</comment>
<sequence length="251" mass="28050">MEIRLDQFCISSLNLNQNPKQHAIFMHRGCRSCVGAVCISAKELVQSGTVQSLSAKEVVSAIHNENYQLLDVRPSWEREKAYVSGSLHVPLFIKDLDNSPITLLKKWVHFGYIGLWTGQQFTAINPEFLSEIASLAPDKDARLLVACGEGLRSLMAISKLYNEGGYRNLGWLVGGFNTADDGIPVSLTSKVYFTTLKGIDHYYLACLIMFGNVHENLQELLYYTVLTIFFITVGADPSSSRPGKEKIDDYF</sequence>
<dbReference type="SMART" id="SM00450">
    <property type="entry name" value="RHOD"/>
    <property type="match status" value="1"/>
</dbReference>
<accession>A0AAP0P3H1</accession>
<dbReference type="PANTHER" id="PTHR45510:SF1">
    <property type="entry name" value="RHODANESE-LIKE DOMAIN-CONTAINING PROTEIN 10"/>
    <property type="match status" value="1"/>
</dbReference>
<evidence type="ECO:0000313" key="3">
    <source>
        <dbReference type="Proteomes" id="UP001419268"/>
    </source>
</evidence>
<dbReference type="EMBL" id="JBBNAG010000006">
    <property type="protein sequence ID" value="KAK9126086.1"/>
    <property type="molecule type" value="Genomic_DNA"/>
</dbReference>
<protein>
    <recommendedName>
        <fullName evidence="1">Rhodanese domain-containing protein</fullName>
    </recommendedName>
</protein>
<dbReference type="Proteomes" id="UP001419268">
    <property type="component" value="Unassembled WGS sequence"/>
</dbReference>
<proteinExistence type="predicted"/>
<name>A0AAP0P3H1_9MAGN</name>
<dbReference type="AlphaFoldDB" id="A0AAP0P3H1"/>
<evidence type="ECO:0000313" key="2">
    <source>
        <dbReference type="EMBL" id="KAK9126086.1"/>
    </source>
</evidence>